<sequence>MEYKGYTATLEYDEVDKIIVGRVQGIKAIIGFDGLNTQELETKFHESIDFYLDACAQRGTQPNKSYSGKFVVRMQPNEHAIIAHQSKEMGMSINNYVVKKALAEN</sequence>
<proteinExistence type="predicted"/>
<dbReference type="SUPFAM" id="SSF143100">
    <property type="entry name" value="TTHA1013/TTHA0281-like"/>
    <property type="match status" value="1"/>
</dbReference>
<organism evidence="1">
    <name type="scientific">hydrothermal vent metagenome</name>
    <dbReference type="NCBI Taxonomy" id="652676"/>
    <lineage>
        <taxon>unclassified sequences</taxon>
        <taxon>metagenomes</taxon>
        <taxon>ecological metagenomes</taxon>
    </lineage>
</organism>
<dbReference type="Pfam" id="PF05534">
    <property type="entry name" value="HicB"/>
    <property type="match status" value="1"/>
</dbReference>
<reference evidence="1" key="1">
    <citation type="submission" date="2016-10" db="EMBL/GenBank/DDBJ databases">
        <authorList>
            <person name="de Groot N.N."/>
        </authorList>
    </citation>
    <scope>NUCLEOTIDE SEQUENCE</scope>
</reference>
<gene>
    <name evidence="1" type="ORF">MNB_SUP05-SYMBIONT-5-1381</name>
</gene>
<protein>
    <submittedName>
        <fullName evidence="1">HicB protein</fullName>
    </submittedName>
</protein>
<dbReference type="EMBL" id="FPHZ01000159">
    <property type="protein sequence ID" value="SFV88495.1"/>
    <property type="molecule type" value="Genomic_DNA"/>
</dbReference>
<evidence type="ECO:0000313" key="1">
    <source>
        <dbReference type="EMBL" id="SFV88495.1"/>
    </source>
</evidence>
<accession>A0A1W1E3H8</accession>
<dbReference type="InterPro" id="IPR008651">
    <property type="entry name" value="Uncharacterised_HicB"/>
</dbReference>
<dbReference type="AlphaFoldDB" id="A0A1W1E3H8"/>
<name>A0A1W1E3H8_9ZZZZ</name>
<dbReference type="InterPro" id="IPR035069">
    <property type="entry name" value="TTHA1013/TTHA0281-like"/>
</dbReference>